<comment type="caution">
    <text evidence="4">The sequence shown here is derived from an EMBL/GenBank/DDBJ whole genome shotgun (WGS) entry which is preliminary data.</text>
</comment>
<keyword evidence="5" id="KW-1185">Reference proteome</keyword>
<dbReference type="OrthoDB" id="2680086at2"/>
<sequence>MARYTDRLAWWRPVLGTLLVGGGWFMTILVLGLVAYGVGDAAGYPELPDGSIDFGPTTNTALELATIAIALPLVLLAVRWTGRRPAGTVSSVTGRLRVRWLVWCLLAAVPAIALLMGALLFLPGQEPDPAAPAVWVGRRTFASAMAVLVVLVPFQAAAEEYVFRGWLTQAAGAFLRSPWIAALPQSLLFAAAHGWGTVWGFIDLAVFGLATGWLAVRTGGLEAGIALHVVNNLTAFGFAAAVVDGLSSDETSADAPWQQAVISITVTVIYTAMVLWLARRHRPVSLSPSLPLPAPWQSPAYGAPTGHGPSPYGVSHQYVARGPYDAPFPYGASHPYGAPPPPDGHISGANGHDSPAQPPPAEPGASDSRPH</sequence>
<dbReference type="AlphaFoldDB" id="A0A5N8VYG0"/>
<keyword evidence="4" id="KW-0645">Protease</keyword>
<evidence type="ECO:0000256" key="1">
    <source>
        <dbReference type="SAM" id="MobiDB-lite"/>
    </source>
</evidence>
<reference evidence="4 5" key="1">
    <citation type="submission" date="2019-07" db="EMBL/GenBank/DDBJ databases">
        <title>New species of Amycolatopsis and Streptomyces.</title>
        <authorList>
            <person name="Duangmal K."/>
            <person name="Teo W.F.A."/>
            <person name="Lipun K."/>
        </authorList>
    </citation>
    <scope>NUCLEOTIDE SEQUENCE [LARGE SCALE GENOMIC DNA]</scope>
    <source>
        <strain evidence="4 5">TISTR 2346</strain>
    </source>
</reference>
<feature type="domain" description="CAAX prenyl protease 2/Lysostaphin resistance protein A-like" evidence="3">
    <location>
        <begin position="144"/>
        <end position="233"/>
    </location>
</feature>
<evidence type="ECO:0000259" key="3">
    <source>
        <dbReference type="Pfam" id="PF02517"/>
    </source>
</evidence>
<feature type="region of interest" description="Disordered" evidence="1">
    <location>
        <begin position="330"/>
        <end position="371"/>
    </location>
</feature>
<keyword evidence="4" id="KW-0482">Metalloprotease</keyword>
<feature type="transmembrane region" description="Helical" evidence="2">
    <location>
        <begin position="255"/>
        <end position="278"/>
    </location>
</feature>
<dbReference type="EMBL" id="VJZE01000048">
    <property type="protein sequence ID" value="MPY40287.1"/>
    <property type="molecule type" value="Genomic_DNA"/>
</dbReference>
<name>A0A5N8VYG0_9ACTN</name>
<dbReference type="GO" id="GO:0080120">
    <property type="term" value="P:CAAX-box protein maturation"/>
    <property type="evidence" value="ECO:0007669"/>
    <property type="project" value="UniProtKB-ARBA"/>
</dbReference>
<dbReference type="GO" id="GO:0004175">
    <property type="term" value="F:endopeptidase activity"/>
    <property type="evidence" value="ECO:0007669"/>
    <property type="project" value="UniProtKB-ARBA"/>
</dbReference>
<gene>
    <name evidence="4" type="ORF">FNH04_10285</name>
</gene>
<dbReference type="PANTHER" id="PTHR43592">
    <property type="entry name" value="CAAX AMINO TERMINAL PROTEASE"/>
    <property type="match status" value="1"/>
</dbReference>
<feature type="transmembrane region" description="Helical" evidence="2">
    <location>
        <begin position="100"/>
        <end position="121"/>
    </location>
</feature>
<feature type="transmembrane region" description="Helical" evidence="2">
    <location>
        <begin position="58"/>
        <end position="80"/>
    </location>
</feature>
<keyword evidence="2" id="KW-0812">Transmembrane</keyword>
<feature type="transmembrane region" description="Helical" evidence="2">
    <location>
        <begin position="198"/>
        <end position="216"/>
    </location>
</feature>
<dbReference type="GO" id="GO:0008237">
    <property type="term" value="F:metallopeptidase activity"/>
    <property type="evidence" value="ECO:0007669"/>
    <property type="project" value="UniProtKB-KW"/>
</dbReference>
<proteinExistence type="predicted"/>
<dbReference type="InterPro" id="IPR003675">
    <property type="entry name" value="Rce1/LyrA-like_dom"/>
</dbReference>
<accession>A0A5N8VYG0</accession>
<feature type="transmembrane region" description="Helical" evidence="2">
    <location>
        <begin position="223"/>
        <end position="243"/>
    </location>
</feature>
<keyword evidence="4" id="KW-0378">Hydrolase</keyword>
<feature type="transmembrane region" description="Helical" evidence="2">
    <location>
        <begin position="141"/>
        <end position="158"/>
    </location>
</feature>
<keyword evidence="2" id="KW-1133">Transmembrane helix</keyword>
<dbReference type="PANTHER" id="PTHR43592:SF15">
    <property type="entry name" value="CAAX AMINO TERMINAL PROTEASE FAMILY PROTEIN"/>
    <property type="match status" value="1"/>
</dbReference>
<evidence type="ECO:0000313" key="4">
    <source>
        <dbReference type="EMBL" id="MPY40287.1"/>
    </source>
</evidence>
<dbReference type="Pfam" id="PF02517">
    <property type="entry name" value="Rce1-like"/>
    <property type="match status" value="1"/>
</dbReference>
<keyword evidence="2" id="KW-0472">Membrane</keyword>
<dbReference type="Proteomes" id="UP000326979">
    <property type="component" value="Unassembled WGS sequence"/>
</dbReference>
<dbReference type="GO" id="GO:0006508">
    <property type="term" value="P:proteolysis"/>
    <property type="evidence" value="ECO:0007669"/>
    <property type="project" value="UniProtKB-KW"/>
</dbReference>
<evidence type="ECO:0000256" key="2">
    <source>
        <dbReference type="SAM" id="Phobius"/>
    </source>
</evidence>
<protein>
    <submittedName>
        <fullName evidence="4">CPBP family intramembrane metalloprotease</fullName>
    </submittedName>
</protein>
<feature type="transmembrane region" description="Helical" evidence="2">
    <location>
        <begin position="12"/>
        <end position="38"/>
    </location>
</feature>
<organism evidence="4 5">
    <name type="scientific">Streptomyces phyllanthi</name>
    <dbReference type="NCBI Taxonomy" id="1803180"/>
    <lineage>
        <taxon>Bacteria</taxon>
        <taxon>Bacillati</taxon>
        <taxon>Actinomycetota</taxon>
        <taxon>Actinomycetes</taxon>
        <taxon>Kitasatosporales</taxon>
        <taxon>Streptomycetaceae</taxon>
        <taxon>Streptomyces</taxon>
    </lineage>
</organism>
<evidence type="ECO:0000313" key="5">
    <source>
        <dbReference type="Proteomes" id="UP000326979"/>
    </source>
</evidence>